<keyword evidence="4" id="KW-1185">Reference proteome</keyword>
<dbReference type="SUPFAM" id="SSF50729">
    <property type="entry name" value="PH domain-like"/>
    <property type="match status" value="2"/>
</dbReference>
<evidence type="ECO:0000313" key="4">
    <source>
        <dbReference type="Proteomes" id="UP000326924"/>
    </source>
</evidence>
<dbReference type="CDD" id="cd13299">
    <property type="entry name" value="PH2_PH_fungal"/>
    <property type="match status" value="1"/>
</dbReference>
<dbReference type="AlphaFoldDB" id="A0A5J5ELQ7"/>
<dbReference type="InterPro" id="IPR001849">
    <property type="entry name" value="PH_domain"/>
</dbReference>
<dbReference type="EMBL" id="VXIS01000232">
    <property type="protein sequence ID" value="KAA8895977.1"/>
    <property type="molecule type" value="Genomic_DNA"/>
</dbReference>
<evidence type="ECO:0000256" key="1">
    <source>
        <dbReference type="SAM" id="MobiDB-lite"/>
    </source>
</evidence>
<feature type="domain" description="PH" evidence="2">
    <location>
        <begin position="58"/>
        <end position="153"/>
    </location>
</feature>
<dbReference type="SMART" id="SM00233">
    <property type="entry name" value="PH"/>
    <property type="match status" value="2"/>
</dbReference>
<dbReference type="PANTHER" id="PTHR14336">
    <property type="entry name" value="TANDEM PH DOMAIN CONTAINING PROTEIN"/>
    <property type="match status" value="1"/>
</dbReference>
<comment type="caution">
    <text evidence="3">The sequence shown here is derived from an EMBL/GenBank/DDBJ whole genome shotgun (WGS) entry which is preliminary data.</text>
</comment>
<feature type="domain" description="PH" evidence="2">
    <location>
        <begin position="257"/>
        <end position="356"/>
    </location>
</feature>
<sequence>MHAANTVAMSAAQVLSSAPPTAGPVLSVVTQAVQSQSPNLTIKTQPPVNQDGAFLRDKVFKSGWLLKRTRKTKGWKRRWFVLRADRLSCYKDQKEYKIHRQIHLCDVTAVAALKDAKQPFSFGVFSNSKNFHFRAESEEETKDWTDKIWTAVGKQVPEESMMLSSPVHSVLANFPGKRSSDTGHARVFSGGRTSLQTLDYSGPDVGSVSSLSDAARVSQLSLNYLSGNETAEARPTADPPRMTRNGSGLSSTEQLPKVIWHGYLYCLKSKGGVRQWKKYWTVVRNVNIGFYKNEEEYRAIKILPLDSIIDAVEIDPLSKSKKHCLQVITEAKAYRFCAPDEDALVKVLGAMKSTLARNKAPNHNSASIPAVMQ</sequence>
<dbReference type="OrthoDB" id="2157866at2759"/>
<dbReference type="InParanoid" id="A0A5J5ELQ7"/>
<evidence type="ECO:0000259" key="2">
    <source>
        <dbReference type="PROSITE" id="PS50003"/>
    </source>
</evidence>
<accession>A0A5J5ELQ7</accession>
<proteinExistence type="predicted"/>
<evidence type="ECO:0000313" key="3">
    <source>
        <dbReference type="EMBL" id="KAA8895977.1"/>
    </source>
</evidence>
<dbReference type="InterPro" id="IPR011993">
    <property type="entry name" value="PH-like_dom_sf"/>
</dbReference>
<organism evidence="3 4">
    <name type="scientific">Sphaerosporella brunnea</name>
    <dbReference type="NCBI Taxonomy" id="1250544"/>
    <lineage>
        <taxon>Eukaryota</taxon>
        <taxon>Fungi</taxon>
        <taxon>Dikarya</taxon>
        <taxon>Ascomycota</taxon>
        <taxon>Pezizomycotina</taxon>
        <taxon>Pezizomycetes</taxon>
        <taxon>Pezizales</taxon>
        <taxon>Pyronemataceae</taxon>
        <taxon>Sphaerosporella</taxon>
    </lineage>
</organism>
<feature type="region of interest" description="Disordered" evidence="1">
    <location>
        <begin position="228"/>
        <end position="250"/>
    </location>
</feature>
<dbReference type="InterPro" id="IPR051707">
    <property type="entry name" value="PI-Interact_SigTrans_Reg"/>
</dbReference>
<dbReference type="PROSITE" id="PS50003">
    <property type="entry name" value="PH_DOMAIN"/>
    <property type="match status" value="2"/>
</dbReference>
<dbReference type="Proteomes" id="UP000326924">
    <property type="component" value="Unassembled WGS sequence"/>
</dbReference>
<dbReference type="CDD" id="cd13298">
    <property type="entry name" value="PH1_PH_fungal"/>
    <property type="match status" value="1"/>
</dbReference>
<protein>
    <recommendedName>
        <fullName evidence="2">PH domain-containing protein</fullName>
    </recommendedName>
</protein>
<name>A0A5J5ELQ7_9PEZI</name>
<dbReference type="FunFam" id="2.30.29.30:FF:000286">
    <property type="entry name" value="PH-protein kinase domain containing protein"/>
    <property type="match status" value="1"/>
</dbReference>
<dbReference type="Gene3D" id="2.30.29.30">
    <property type="entry name" value="Pleckstrin-homology domain (PH domain)/Phosphotyrosine-binding domain (PTB)"/>
    <property type="match status" value="2"/>
</dbReference>
<gene>
    <name evidence="3" type="ORF">FN846DRAFT_967040</name>
</gene>
<reference evidence="3 4" key="1">
    <citation type="submission" date="2019-09" db="EMBL/GenBank/DDBJ databases">
        <title>Draft genome of the ectomycorrhizal ascomycete Sphaerosporella brunnea.</title>
        <authorList>
            <consortium name="DOE Joint Genome Institute"/>
            <person name="Benucci G.M."/>
            <person name="Marozzi G."/>
            <person name="Antonielli L."/>
            <person name="Sanchez S."/>
            <person name="Marco P."/>
            <person name="Wang X."/>
            <person name="Falini L.B."/>
            <person name="Barry K."/>
            <person name="Haridas S."/>
            <person name="Lipzen A."/>
            <person name="Labutti K."/>
            <person name="Grigoriev I.V."/>
            <person name="Murat C."/>
            <person name="Martin F."/>
            <person name="Albertini E."/>
            <person name="Donnini D."/>
            <person name="Bonito G."/>
        </authorList>
    </citation>
    <scope>NUCLEOTIDE SEQUENCE [LARGE SCALE GENOMIC DNA]</scope>
    <source>
        <strain evidence="3 4">Sb_GMNB300</strain>
    </source>
</reference>
<dbReference type="Pfam" id="PF00169">
    <property type="entry name" value="PH"/>
    <property type="match status" value="2"/>
</dbReference>